<gene>
    <name evidence="2" type="ORF">J1M35_05650</name>
</gene>
<keyword evidence="1" id="KW-1133">Transmembrane helix</keyword>
<evidence type="ECO:0000313" key="2">
    <source>
        <dbReference type="EMBL" id="QTD46374.1"/>
    </source>
</evidence>
<protein>
    <submittedName>
        <fullName evidence="2">DUF2149 domain-containing protein</fullName>
    </submittedName>
</protein>
<dbReference type="AlphaFoldDB" id="A0A975CIU4"/>
<dbReference type="KEGG" id="otd:J1M35_05650"/>
<keyword evidence="1" id="KW-0472">Membrane</keyword>
<dbReference type="InterPro" id="IPR018676">
    <property type="entry name" value="DUF2149"/>
</dbReference>
<sequence>MRTRLLDDVEEDDPILSVVNLIDVFLVVIAALLLAVANSPANPFSAQTMTIIKNPGQPNMEMIVKEGQKLERYQSSGAIGEGHGTKAGVAYKMKDGSMLYVPEVAGDPVR</sequence>
<dbReference type="RefSeq" id="WP_208010273.1">
    <property type="nucleotide sequence ID" value="NZ_CP071796.1"/>
</dbReference>
<proteinExistence type="predicted"/>
<keyword evidence="1" id="KW-0812">Transmembrane</keyword>
<feature type="transmembrane region" description="Helical" evidence="1">
    <location>
        <begin position="15"/>
        <end position="37"/>
    </location>
</feature>
<name>A0A975CIU4_9BURK</name>
<accession>A0A975CIU4</accession>
<dbReference type="EMBL" id="CP071796">
    <property type="protein sequence ID" value="QTD46374.1"/>
    <property type="molecule type" value="Genomic_DNA"/>
</dbReference>
<keyword evidence="3" id="KW-1185">Reference proteome</keyword>
<reference evidence="2" key="1">
    <citation type="submission" date="2021-03" db="EMBL/GenBank/DDBJ databases">
        <title>Ottowia sp. 27C isolated from the cloaca of a Giant Asian pond turtle (Heosemys grandis).</title>
        <authorList>
            <person name="Spergser J."/>
            <person name="Busse H.-J."/>
        </authorList>
    </citation>
    <scope>NUCLEOTIDE SEQUENCE</scope>
    <source>
        <strain evidence="2">27C</strain>
    </source>
</reference>
<evidence type="ECO:0000313" key="3">
    <source>
        <dbReference type="Proteomes" id="UP000663903"/>
    </source>
</evidence>
<organism evidence="2 3">
    <name type="scientific">Ottowia testudinis</name>
    <dbReference type="NCBI Taxonomy" id="2816950"/>
    <lineage>
        <taxon>Bacteria</taxon>
        <taxon>Pseudomonadati</taxon>
        <taxon>Pseudomonadota</taxon>
        <taxon>Betaproteobacteria</taxon>
        <taxon>Burkholderiales</taxon>
        <taxon>Comamonadaceae</taxon>
        <taxon>Ottowia</taxon>
    </lineage>
</organism>
<dbReference type="Pfam" id="PF09919">
    <property type="entry name" value="DUF2149"/>
    <property type="match status" value="1"/>
</dbReference>
<evidence type="ECO:0000256" key="1">
    <source>
        <dbReference type="SAM" id="Phobius"/>
    </source>
</evidence>
<dbReference type="Proteomes" id="UP000663903">
    <property type="component" value="Chromosome"/>
</dbReference>